<keyword evidence="1" id="KW-0472">Membrane</keyword>
<dbReference type="PANTHER" id="PTHR30329:SF21">
    <property type="entry name" value="LIPOPROTEIN YIAD-RELATED"/>
    <property type="match status" value="1"/>
</dbReference>
<feature type="domain" description="OmpA-like" evidence="3">
    <location>
        <begin position="101"/>
        <end position="226"/>
    </location>
</feature>
<keyword evidence="5" id="KW-1185">Reference proteome</keyword>
<evidence type="ECO:0000259" key="3">
    <source>
        <dbReference type="PROSITE" id="PS51123"/>
    </source>
</evidence>
<dbReference type="InterPro" id="IPR006665">
    <property type="entry name" value="OmpA-like"/>
</dbReference>
<evidence type="ECO:0000313" key="5">
    <source>
        <dbReference type="Proteomes" id="UP000294575"/>
    </source>
</evidence>
<name>A0A4R6TTP5_9GAMM</name>
<comment type="caution">
    <text evidence="4">The sequence shown here is derived from an EMBL/GenBank/DDBJ whole genome shotgun (WGS) entry which is preliminary data.</text>
</comment>
<evidence type="ECO:0000256" key="2">
    <source>
        <dbReference type="SAM" id="SignalP"/>
    </source>
</evidence>
<keyword evidence="2" id="KW-0732">Signal</keyword>
<protein>
    <submittedName>
        <fullName evidence="4">Outer membrane protein OmpA-like peptidoglycan-associated protein</fullName>
    </submittedName>
</protein>
<dbReference type="Proteomes" id="UP000294575">
    <property type="component" value="Unassembled WGS sequence"/>
</dbReference>
<proteinExistence type="predicted"/>
<dbReference type="PANTHER" id="PTHR30329">
    <property type="entry name" value="STATOR ELEMENT OF FLAGELLAR MOTOR COMPLEX"/>
    <property type="match status" value="1"/>
</dbReference>
<accession>A0A4R6TTP5</accession>
<dbReference type="CDD" id="cd07185">
    <property type="entry name" value="OmpA_C-like"/>
    <property type="match status" value="1"/>
</dbReference>
<dbReference type="InterPro" id="IPR036737">
    <property type="entry name" value="OmpA-like_sf"/>
</dbReference>
<gene>
    <name evidence="4" type="ORF">DFQ45_10957</name>
</gene>
<reference evidence="4 5" key="1">
    <citation type="submission" date="2019-03" db="EMBL/GenBank/DDBJ databases">
        <title>Genomic Encyclopedia of Type Strains, Phase IV (KMG-IV): sequencing the most valuable type-strain genomes for metagenomic binning, comparative biology and taxonomic classification.</title>
        <authorList>
            <person name="Goeker M."/>
        </authorList>
    </citation>
    <scope>NUCLEOTIDE SEQUENCE [LARGE SCALE GENOMIC DNA]</scope>
    <source>
        <strain evidence="4 5">DSM 28679</strain>
    </source>
</reference>
<feature type="chain" id="PRO_5020712638" evidence="2">
    <location>
        <begin position="27"/>
        <end position="1400"/>
    </location>
</feature>
<evidence type="ECO:0000313" key="4">
    <source>
        <dbReference type="EMBL" id="TDQ37058.1"/>
    </source>
</evidence>
<dbReference type="Gene3D" id="3.30.1330.60">
    <property type="entry name" value="OmpA-like domain"/>
    <property type="match status" value="1"/>
</dbReference>
<dbReference type="RefSeq" id="WP_101497059.1">
    <property type="nucleotide sequence ID" value="NZ_LNJZ01000008.1"/>
</dbReference>
<feature type="signal peptide" evidence="2">
    <location>
        <begin position="1"/>
        <end position="26"/>
    </location>
</feature>
<dbReference type="PROSITE" id="PS51123">
    <property type="entry name" value="OMPA_2"/>
    <property type="match status" value="1"/>
</dbReference>
<evidence type="ECO:0000256" key="1">
    <source>
        <dbReference type="PROSITE-ProRule" id="PRU00473"/>
    </source>
</evidence>
<dbReference type="Pfam" id="PF00691">
    <property type="entry name" value="OmpA"/>
    <property type="match status" value="1"/>
</dbReference>
<dbReference type="GO" id="GO:0016020">
    <property type="term" value="C:membrane"/>
    <property type="evidence" value="ECO:0007669"/>
    <property type="project" value="UniProtKB-UniRule"/>
</dbReference>
<sequence length="1400" mass="156196">MSVRKYLASSVTVLALSPLASAVALAADQCEKGEGCRLKGARGAMHDESLLQRRPFTPGGLPAIPHNAERELPREKLILWQVEGPLGQRDQLLNVDEETIDTIKLSDGLPVVRFASGRSEIARSDSDTLAELMQRLKDKRNLRVRFVGHTDPQHLSARTRAIYEDNYGLGLQRATEVAAIFAESLNLRPEQISLDSRGPNEPLMAGNSAEAWALNRRVEVELWYDESLVSTPESPYECAAGEVAGQDVQPFMLSIDGQPQGGQGAGSADTQRCVDVALARDLLQVQYDNLSTKPRLNVVSDARVARLEQPLNFRGYSNYMHWIERGEIRILGKKGRFGSPKLLETVELDEFLQGEWTPSAGLPDRVFYQLRVYDEKGRFDETHPQAIEVARGQREAAEEDEREDNLIAGYGGNRLARHNIPVAGGTVTVNGKQVRDDQHVFVLGRPVPVDLNGSFANAQIIPRGVHTVEVAVLDDEGKGRIYRRDLRLPSQDWFTVAIADFTVGKQKTTGPARLVTGEKRYYDDSFYSDGRLAFYSKGVINDKYTVTASADTGEEPVKSLFSNFNDKDPREFLRRMDNEADKGWTTFGDDSTMIEDAPTRGKFYARIEDEKSHAMWGNFRQQTRDTDLAQIDRSLYGAQGRYRSDEFTSFGERRLQVEGFVAEPGTLSAREDFRGTGGSLYYLRHQDITVGSERVRIEVRDKDSGLVIHSQDLMSGLDYEVNSIQGRIILSQPLSSTADGSGLIRSGGSLSGHPAYLVVGYEYSPGMDKTNDMALGGRVAYWANDSVRVGVTGSEQEQTGLKTQQLVGGDVILRHSDSTWLKLESAQTKGDAFDQRFSFDGGFGFGEYGVSKNSRARANRIETAFDLSDAIDDASGRGTLYYEKREAGFTAPGRLTDLDTTQVGGSYTTEVGERTELTVKGDSIDEDGGNSRRAVEANLAYDLSEAWRLYGGVRNDRIRYGSRYQNLYTGTYAGYDRADRDEGSRTDVFAQAHYLGADAWSLYGFVQGTVNRNDSRQANNRVGIGGDVRVSERTTLNGEVSGGNLGVGATAGVNYDKSERTNYYLNYQLDSDRADNGLGSRSGFDSGRAGQAVAGARSRWTDSVSVYTEQRFQHGDQAGVIQGYGLDFAPNERWSYGITAEVGSFNNNSDYQLKRRAYGGKISYSHGDIRYASRLEYRKDKSEVQDLSVWLMRNNLSYQINPDWRLLTRLDFSVGDSSRGSYYDGDFVEASVGYAYRPVMHDRLNMLIKYTYLADLPPPDQVSTATGQNIDYAQRSHLFAIDGIYDLTERWSVGGKYAYRHGQLRMSRDSSAKWFNSRGQLYAARVDWHVVKKWDLMVEARRRKESLAQDSKDGALVGVYRHFGNHFKMGVGYNFSDFSDDLTDLSYRSRGWFINAIGKY</sequence>
<dbReference type="InterPro" id="IPR050330">
    <property type="entry name" value="Bact_OuterMem_StrucFunc"/>
</dbReference>
<dbReference type="OrthoDB" id="28717at2"/>
<dbReference type="EMBL" id="SNYK01000009">
    <property type="protein sequence ID" value="TDQ37058.1"/>
    <property type="molecule type" value="Genomic_DNA"/>
</dbReference>
<organism evidence="4 5">
    <name type="scientific">Thiopseudomonas denitrificans</name>
    <dbReference type="NCBI Taxonomy" id="1501432"/>
    <lineage>
        <taxon>Bacteria</taxon>
        <taxon>Pseudomonadati</taxon>
        <taxon>Pseudomonadota</taxon>
        <taxon>Gammaproteobacteria</taxon>
        <taxon>Pseudomonadales</taxon>
        <taxon>Pseudomonadaceae</taxon>
        <taxon>Thiopseudomonas</taxon>
    </lineage>
</organism>
<dbReference type="SUPFAM" id="SSF103088">
    <property type="entry name" value="OmpA-like"/>
    <property type="match status" value="1"/>
</dbReference>